<sequence>MAPGPARSRLIARRNLENALRRAGHLCVAGVDEVGRGCLAGPVTAAAVVLDPNRPIAGLRDSKLLTPDARVRLHDRIVRRAVAWRVVSRSVADIDTLNIHRASLAAMLDAVLGLVPAADYVLADGFAIPGLSLPHQGLVKGDQRCACIAAASIIAKVTRDRLMVAMDQEDPRYGYARHKGYATAEHLAAIRQHGLSDAHRRSFRRATLFDLLIDDDDIGC</sequence>
<protein>
    <recommendedName>
        <fullName evidence="7 14">Ribonuclease HII</fullName>
        <shortName evidence="14">RNase HII</shortName>
        <ecNumber evidence="6 14">3.1.26.4</ecNumber>
    </recommendedName>
</protein>
<dbReference type="PROSITE" id="PS51975">
    <property type="entry name" value="RNASE_H_2"/>
    <property type="match status" value="1"/>
</dbReference>
<evidence type="ECO:0000256" key="14">
    <source>
        <dbReference type="HAMAP-Rule" id="MF_00052"/>
    </source>
</evidence>
<evidence type="ECO:0000256" key="7">
    <source>
        <dbReference type="ARBA" id="ARBA00019179"/>
    </source>
</evidence>
<evidence type="ECO:0000256" key="16">
    <source>
        <dbReference type="RuleBase" id="RU003515"/>
    </source>
</evidence>
<dbReference type="InterPro" id="IPR022898">
    <property type="entry name" value="RNase_HII"/>
</dbReference>
<dbReference type="InterPro" id="IPR024567">
    <property type="entry name" value="RNase_HII/HIII_dom"/>
</dbReference>
<dbReference type="NCBIfam" id="NF000595">
    <property type="entry name" value="PRK00015.1-3"/>
    <property type="match status" value="1"/>
</dbReference>
<evidence type="ECO:0000256" key="12">
    <source>
        <dbReference type="ARBA" id="ARBA00022801"/>
    </source>
</evidence>
<keyword evidence="11 14" id="KW-0255">Endonuclease</keyword>
<evidence type="ECO:0000256" key="2">
    <source>
        <dbReference type="ARBA" id="ARBA00001946"/>
    </source>
</evidence>
<dbReference type="PANTHER" id="PTHR10954">
    <property type="entry name" value="RIBONUCLEASE H2 SUBUNIT A"/>
    <property type="match status" value="1"/>
</dbReference>
<keyword evidence="8 14" id="KW-0963">Cytoplasm</keyword>
<name>A0A143PRC9_LUTPR</name>
<evidence type="ECO:0000256" key="4">
    <source>
        <dbReference type="ARBA" id="ARBA00004496"/>
    </source>
</evidence>
<evidence type="ECO:0000256" key="11">
    <source>
        <dbReference type="ARBA" id="ARBA00022759"/>
    </source>
</evidence>
<dbReference type="GO" id="GO:0006298">
    <property type="term" value="P:mismatch repair"/>
    <property type="evidence" value="ECO:0007669"/>
    <property type="project" value="TreeGrafter"/>
</dbReference>
<evidence type="ECO:0000313" key="19">
    <source>
        <dbReference type="Proteomes" id="UP000076079"/>
    </source>
</evidence>
<comment type="catalytic activity">
    <reaction evidence="1 14 15 16">
        <text>Endonucleolytic cleavage to 5'-phosphomonoester.</text>
        <dbReference type="EC" id="3.1.26.4"/>
    </reaction>
</comment>
<dbReference type="GO" id="GO:0003723">
    <property type="term" value="F:RNA binding"/>
    <property type="evidence" value="ECO:0007669"/>
    <property type="project" value="UniProtKB-UniRule"/>
</dbReference>
<dbReference type="Proteomes" id="UP000076079">
    <property type="component" value="Chromosome"/>
</dbReference>
<evidence type="ECO:0000256" key="15">
    <source>
        <dbReference type="PROSITE-ProRule" id="PRU01319"/>
    </source>
</evidence>
<evidence type="ECO:0000313" key="18">
    <source>
        <dbReference type="EMBL" id="AMY10971.1"/>
    </source>
</evidence>
<dbReference type="PANTHER" id="PTHR10954:SF18">
    <property type="entry name" value="RIBONUCLEASE HII"/>
    <property type="match status" value="1"/>
</dbReference>
<dbReference type="EC" id="3.1.26.4" evidence="6 14"/>
<comment type="function">
    <text evidence="3 14 16">Endonuclease that specifically degrades the RNA of RNA-DNA hybrids.</text>
</comment>
<feature type="binding site" evidence="14 15">
    <location>
        <position position="124"/>
    </location>
    <ligand>
        <name>a divalent metal cation</name>
        <dbReference type="ChEBI" id="CHEBI:60240"/>
    </ligand>
</feature>
<dbReference type="OrthoDB" id="9803420at2"/>
<dbReference type="SUPFAM" id="SSF53098">
    <property type="entry name" value="Ribonuclease H-like"/>
    <property type="match status" value="1"/>
</dbReference>
<dbReference type="GO" id="GO:0004523">
    <property type="term" value="F:RNA-DNA hybrid ribonuclease activity"/>
    <property type="evidence" value="ECO:0007669"/>
    <property type="project" value="UniProtKB-UniRule"/>
</dbReference>
<evidence type="ECO:0000256" key="8">
    <source>
        <dbReference type="ARBA" id="ARBA00022490"/>
    </source>
</evidence>
<organism evidence="18 19">
    <name type="scientific">Luteitalea pratensis</name>
    <dbReference type="NCBI Taxonomy" id="1855912"/>
    <lineage>
        <taxon>Bacteria</taxon>
        <taxon>Pseudomonadati</taxon>
        <taxon>Acidobacteriota</taxon>
        <taxon>Vicinamibacteria</taxon>
        <taxon>Vicinamibacterales</taxon>
        <taxon>Vicinamibacteraceae</taxon>
        <taxon>Luteitalea</taxon>
    </lineage>
</organism>
<evidence type="ECO:0000256" key="10">
    <source>
        <dbReference type="ARBA" id="ARBA00022723"/>
    </source>
</evidence>
<comment type="cofactor">
    <cofactor evidence="14 15">
        <name>Mn(2+)</name>
        <dbReference type="ChEBI" id="CHEBI:29035"/>
    </cofactor>
    <cofactor evidence="14 15">
        <name>Mg(2+)</name>
        <dbReference type="ChEBI" id="CHEBI:18420"/>
    </cofactor>
    <text evidence="14 15">Manganese or magnesium. Binds 1 divalent metal ion per monomer in the absence of substrate. May bind a second metal ion after substrate binding.</text>
</comment>
<dbReference type="STRING" id="1855912.LuPra_04215"/>
<keyword evidence="19" id="KW-1185">Reference proteome</keyword>
<comment type="cofactor">
    <cofactor evidence="2">
        <name>Mg(2+)</name>
        <dbReference type="ChEBI" id="CHEBI:18420"/>
    </cofactor>
</comment>
<keyword evidence="12 14" id="KW-0378">Hydrolase</keyword>
<dbReference type="CDD" id="cd07182">
    <property type="entry name" value="RNase_HII_bacteria_HII_like"/>
    <property type="match status" value="1"/>
</dbReference>
<evidence type="ECO:0000256" key="13">
    <source>
        <dbReference type="ARBA" id="ARBA00023211"/>
    </source>
</evidence>
<dbReference type="GO" id="GO:0032299">
    <property type="term" value="C:ribonuclease H2 complex"/>
    <property type="evidence" value="ECO:0007669"/>
    <property type="project" value="TreeGrafter"/>
</dbReference>
<feature type="binding site" evidence="14 15">
    <location>
        <position position="32"/>
    </location>
    <ligand>
        <name>a divalent metal cation</name>
        <dbReference type="ChEBI" id="CHEBI:60240"/>
    </ligand>
</feature>
<evidence type="ECO:0000259" key="17">
    <source>
        <dbReference type="PROSITE" id="PS51975"/>
    </source>
</evidence>
<evidence type="ECO:0000256" key="3">
    <source>
        <dbReference type="ARBA" id="ARBA00004065"/>
    </source>
</evidence>
<evidence type="ECO:0000256" key="6">
    <source>
        <dbReference type="ARBA" id="ARBA00012180"/>
    </source>
</evidence>
<evidence type="ECO:0000256" key="5">
    <source>
        <dbReference type="ARBA" id="ARBA00007383"/>
    </source>
</evidence>
<proteinExistence type="inferred from homology"/>
<dbReference type="Gene3D" id="3.30.420.10">
    <property type="entry name" value="Ribonuclease H-like superfamily/Ribonuclease H"/>
    <property type="match status" value="1"/>
</dbReference>
<accession>A0A143PRC9</accession>
<evidence type="ECO:0000256" key="9">
    <source>
        <dbReference type="ARBA" id="ARBA00022722"/>
    </source>
</evidence>
<feature type="binding site" evidence="14 15">
    <location>
        <position position="33"/>
    </location>
    <ligand>
        <name>a divalent metal cation</name>
        <dbReference type="ChEBI" id="CHEBI:60240"/>
    </ligand>
</feature>
<reference evidence="19" key="2">
    <citation type="submission" date="2016-04" db="EMBL/GenBank/DDBJ databases">
        <title>First Complete Genome Sequence of a Subdivision 6 Acidobacterium.</title>
        <authorList>
            <person name="Huang S."/>
            <person name="Vieira S."/>
            <person name="Bunk B."/>
            <person name="Riedel T."/>
            <person name="Sproeer C."/>
            <person name="Overmann J."/>
        </authorList>
    </citation>
    <scope>NUCLEOTIDE SEQUENCE [LARGE SCALE GENOMIC DNA]</scope>
    <source>
        <strain evidence="19">DSM 100886 HEG_-6_39</strain>
    </source>
</reference>
<reference evidence="18 19" key="1">
    <citation type="journal article" date="2016" name="Genome Announc.">
        <title>First Complete Genome Sequence of a Subdivision 6 Acidobacterium Strain.</title>
        <authorList>
            <person name="Huang S."/>
            <person name="Vieira S."/>
            <person name="Bunk B."/>
            <person name="Riedel T."/>
            <person name="Sproer C."/>
            <person name="Overmann J."/>
        </authorList>
    </citation>
    <scope>NUCLEOTIDE SEQUENCE [LARGE SCALE GENOMIC DNA]</scope>
    <source>
        <strain evidence="19">DSM 100886 HEG_-6_39</strain>
    </source>
</reference>
<feature type="domain" description="RNase H type-2" evidence="17">
    <location>
        <begin position="26"/>
        <end position="215"/>
    </location>
</feature>
<keyword evidence="9 14" id="KW-0540">Nuclease</keyword>
<dbReference type="Pfam" id="PF01351">
    <property type="entry name" value="RNase_HII"/>
    <property type="match status" value="1"/>
</dbReference>
<gene>
    <name evidence="14 18" type="primary">rnhB</name>
    <name evidence="18" type="ORF">LuPra_04215</name>
</gene>
<evidence type="ECO:0000256" key="1">
    <source>
        <dbReference type="ARBA" id="ARBA00000077"/>
    </source>
</evidence>
<dbReference type="InterPro" id="IPR012337">
    <property type="entry name" value="RNaseH-like_sf"/>
</dbReference>
<dbReference type="KEGG" id="abac:LuPra_04215"/>
<dbReference type="InterPro" id="IPR036397">
    <property type="entry name" value="RNaseH_sf"/>
</dbReference>
<keyword evidence="13 14" id="KW-0464">Manganese</keyword>
<dbReference type="GO" id="GO:0005737">
    <property type="term" value="C:cytoplasm"/>
    <property type="evidence" value="ECO:0007669"/>
    <property type="project" value="UniProtKB-SubCell"/>
</dbReference>
<dbReference type="AlphaFoldDB" id="A0A143PRC9"/>
<keyword evidence="10 14" id="KW-0479">Metal-binding</keyword>
<dbReference type="GO" id="GO:0043137">
    <property type="term" value="P:DNA replication, removal of RNA primer"/>
    <property type="evidence" value="ECO:0007669"/>
    <property type="project" value="TreeGrafter"/>
</dbReference>
<comment type="subcellular location">
    <subcellularLocation>
        <location evidence="4 14">Cytoplasm</location>
    </subcellularLocation>
</comment>
<dbReference type="EMBL" id="CP015136">
    <property type="protein sequence ID" value="AMY10971.1"/>
    <property type="molecule type" value="Genomic_DNA"/>
</dbReference>
<dbReference type="PATRIC" id="fig|1813736.3.peg.4454"/>
<dbReference type="GO" id="GO:0030145">
    <property type="term" value="F:manganese ion binding"/>
    <property type="evidence" value="ECO:0007669"/>
    <property type="project" value="UniProtKB-UniRule"/>
</dbReference>
<comment type="similarity">
    <text evidence="5 14 16">Belongs to the RNase HII family.</text>
</comment>
<dbReference type="HAMAP" id="MF_00052_B">
    <property type="entry name" value="RNase_HII_B"/>
    <property type="match status" value="1"/>
</dbReference>
<dbReference type="InterPro" id="IPR001352">
    <property type="entry name" value="RNase_HII/HIII"/>
</dbReference>